<evidence type="ECO:0000256" key="4">
    <source>
        <dbReference type="ARBA" id="ARBA00022559"/>
    </source>
</evidence>
<sequence>MAVDRRMPASLLRLHFHDCFVLGCDGSVLLDDTINFKGEKNALPNKNSARGFDVIDKIKFVLENECPYTVSCADILAIAAREAIVLSYGPRWRVLLGRRDGRRASFYGANNELPSPTDSIENITHKFRCKGLHRKDVAALSGAHTIGETQCKFFKERLYNFNNTCRPDPTLDPTLLKELQNLCGKVPNCGSPNSSFDANLTALDHFTPFIFDNNYYTNVEHKRGILSSDHALVDDQTTSFLVKEYSQNQDLFFNDFVVSMEKMGRIGVLVGQQGEIRKNCRRVNYY</sequence>
<evidence type="ECO:0000256" key="7">
    <source>
        <dbReference type="ARBA" id="ARBA00023002"/>
    </source>
</evidence>
<proteinExistence type="inferred from homology"/>
<evidence type="ECO:0000256" key="5">
    <source>
        <dbReference type="ARBA" id="ARBA00022617"/>
    </source>
</evidence>
<organism evidence="12 13">
    <name type="scientific">Stylosanthes scabra</name>
    <dbReference type="NCBI Taxonomy" id="79078"/>
    <lineage>
        <taxon>Eukaryota</taxon>
        <taxon>Viridiplantae</taxon>
        <taxon>Streptophyta</taxon>
        <taxon>Embryophyta</taxon>
        <taxon>Tracheophyta</taxon>
        <taxon>Spermatophyta</taxon>
        <taxon>Magnoliopsida</taxon>
        <taxon>eudicotyledons</taxon>
        <taxon>Gunneridae</taxon>
        <taxon>Pentapetalae</taxon>
        <taxon>rosids</taxon>
        <taxon>fabids</taxon>
        <taxon>Fabales</taxon>
        <taxon>Fabaceae</taxon>
        <taxon>Papilionoideae</taxon>
        <taxon>50 kb inversion clade</taxon>
        <taxon>dalbergioids sensu lato</taxon>
        <taxon>Dalbergieae</taxon>
        <taxon>Pterocarpus clade</taxon>
        <taxon>Stylosanthes</taxon>
    </lineage>
</organism>
<dbReference type="EMBL" id="JASCZI010000105">
    <property type="protein sequence ID" value="MED6108773.1"/>
    <property type="molecule type" value="Genomic_DNA"/>
</dbReference>
<dbReference type="InterPro" id="IPR000823">
    <property type="entry name" value="Peroxidase_pln"/>
</dbReference>
<name>A0ABU6QAA1_9FABA</name>
<evidence type="ECO:0000256" key="6">
    <source>
        <dbReference type="ARBA" id="ARBA00022723"/>
    </source>
</evidence>
<dbReference type="Pfam" id="PF00141">
    <property type="entry name" value="peroxidase"/>
    <property type="match status" value="1"/>
</dbReference>
<keyword evidence="6 10" id="KW-0479">Metal-binding</keyword>
<comment type="function">
    <text evidence="10">Removal of H(2)O(2), oxidation of toxic reductants, biosynthesis and degradation of lignin, suberization, auxin catabolism, response to environmental stresses such as wounding, pathogen attack and oxidative stress.</text>
</comment>
<protein>
    <recommendedName>
        <fullName evidence="3 10">Peroxidase</fullName>
        <ecNumber evidence="3 10">1.11.1.7</ecNumber>
    </recommendedName>
</protein>
<keyword evidence="7 10" id="KW-0560">Oxidoreductase</keyword>
<gene>
    <name evidence="12" type="ORF">PIB30_027323</name>
</gene>
<evidence type="ECO:0000313" key="13">
    <source>
        <dbReference type="Proteomes" id="UP001341840"/>
    </source>
</evidence>
<evidence type="ECO:0000256" key="8">
    <source>
        <dbReference type="ARBA" id="ARBA00023004"/>
    </source>
</evidence>
<evidence type="ECO:0000256" key="2">
    <source>
        <dbReference type="ARBA" id="ARBA00006873"/>
    </source>
</evidence>
<dbReference type="InterPro" id="IPR033905">
    <property type="entry name" value="Secretory_peroxidase"/>
</dbReference>
<dbReference type="PRINTS" id="PR00458">
    <property type="entry name" value="PEROXIDASE"/>
</dbReference>
<comment type="cofactor">
    <cofactor evidence="10">
        <name>Ca(2+)</name>
        <dbReference type="ChEBI" id="CHEBI:29108"/>
    </cofactor>
    <text evidence="10">Binds 2 calcium ions per subunit.</text>
</comment>
<evidence type="ECO:0000256" key="1">
    <source>
        <dbReference type="ARBA" id="ARBA00000189"/>
    </source>
</evidence>
<dbReference type="PANTHER" id="PTHR31388">
    <property type="entry name" value="PEROXIDASE 72-RELATED"/>
    <property type="match status" value="1"/>
</dbReference>
<dbReference type="Gene3D" id="1.10.520.10">
    <property type="match status" value="1"/>
</dbReference>
<comment type="cofactor">
    <cofactor evidence="10">
        <name>heme b</name>
        <dbReference type="ChEBI" id="CHEBI:60344"/>
    </cofactor>
    <text evidence="10">Binds 1 heme b (iron(II)-protoporphyrin IX) group per subunit.</text>
</comment>
<dbReference type="PANTHER" id="PTHR31388:SF180">
    <property type="entry name" value="PEROXIDASE"/>
    <property type="match status" value="1"/>
</dbReference>
<evidence type="ECO:0000256" key="9">
    <source>
        <dbReference type="ARBA" id="ARBA00023157"/>
    </source>
</evidence>
<comment type="catalytic activity">
    <reaction evidence="1 10">
        <text>2 a phenolic donor + H2O2 = 2 a phenolic radical donor + 2 H2O</text>
        <dbReference type="Rhea" id="RHEA:56136"/>
        <dbReference type="ChEBI" id="CHEBI:15377"/>
        <dbReference type="ChEBI" id="CHEBI:16240"/>
        <dbReference type="ChEBI" id="CHEBI:139520"/>
        <dbReference type="ChEBI" id="CHEBI:139521"/>
        <dbReference type="EC" id="1.11.1.7"/>
    </reaction>
</comment>
<comment type="subcellular location">
    <subcellularLocation>
        <location evidence="10">Secreted</location>
    </subcellularLocation>
</comment>
<feature type="domain" description="Plant heme peroxidase family profile" evidence="11">
    <location>
        <begin position="1"/>
        <end position="284"/>
    </location>
</feature>
<dbReference type="EC" id="1.11.1.7" evidence="3 10"/>
<reference evidence="12 13" key="1">
    <citation type="journal article" date="2023" name="Plants (Basel)">
        <title>Bridging the Gap: Combining Genomics and Transcriptomics Approaches to Understand Stylosanthes scabra, an Orphan Legume from the Brazilian Caatinga.</title>
        <authorList>
            <person name="Ferreira-Neto J.R.C."/>
            <person name="da Silva M.D."/>
            <person name="Binneck E."/>
            <person name="de Melo N.F."/>
            <person name="da Silva R.H."/>
            <person name="de Melo A.L.T.M."/>
            <person name="Pandolfi V."/>
            <person name="Bustamante F.O."/>
            <person name="Brasileiro-Vidal A.C."/>
            <person name="Benko-Iseppon A.M."/>
        </authorList>
    </citation>
    <scope>NUCLEOTIDE SEQUENCE [LARGE SCALE GENOMIC DNA]</scope>
    <source>
        <tissue evidence="12">Leaves</tissue>
    </source>
</reference>
<dbReference type="PRINTS" id="PR00461">
    <property type="entry name" value="PLPEROXIDASE"/>
</dbReference>
<dbReference type="InterPro" id="IPR019793">
    <property type="entry name" value="Peroxidases_heam-ligand_BS"/>
</dbReference>
<keyword evidence="8 10" id="KW-0408">Iron</keyword>
<dbReference type="InterPro" id="IPR010255">
    <property type="entry name" value="Haem_peroxidase_sf"/>
</dbReference>
<evidence type="ECO:0000256" key="3">
    <source>
        <dbReference type="ARBA" id="ARBA00012313"/>
    </source>
</evidence>
<keyword evidence="10" id="KW-0106">Calcium</keyword>
<keyword evidence="4 10" id="KW-0575">Peroxidase</keyword>
<keyword evidence="13" id="KW-1185">Reference proteome</keyword>
<dbReference type="CDD" id="cd00693">
    <property type="entry name" value="secretory_peroxidase"/>
    <property type="match status" value="1"/>
</dbReference>
<dbReference type="InterPro" id="IPR002016">
    <property type="entry name" value="Haem_peroxidase"/>
</dbReference>
<keyword evidence="10" id="KW-0376">Hydrogen peroxide</keyword>
<accession>A0ABU6QAA1</accession>
<comment type="similarity">
    <text evidence="2">Belongs to the peroxidase family. Ascorbate peroxidase subfamily.</text>
</comment>
<keyword evidence="5 10" id="KW-0349">Heme</keyword>
<evidence type="ECO:0000313" key="12">
    <source>
        <dbReference type="EMBL" id="MED6108773.1"/>
    </source>
</evidence>
<dbReference type="SUPFAM" id="SSF48113">
    <property type="entry name" value="Heme-dependent peroxidases"/>
    <property type="match status" value="1"/>
</dbReference>
<dbReference type="Gene3D" id="1.10.420.10">
    <property type="entry name" value="Peroxidase, domain 2"/>
    <property type="match status" value="1"/>
</dbReference>
<dbReference type="PROSITE" id="PS00435">
    <property type="entry name" value="PEROXIDASE_1"/>
    <property type="match status" value="1"/>
</dbReference>
<comment type="similarity">
    <text evidence="10">Belongs to the peroxidase family. Classical plant (class III) peroxidase subfamily.</text>
</comment>
<dbReference type="PROSITE" id="PS50873">
    <property type="entry name" value="PEROXIDASE_4"/>
    <property type="match status" value="1"/>
</dbReference>
<comment type="caution">
    <text evidence="12">The sequence shown here is derived from an EMBL/GenBank/DDBJ whole genome shotgun (WGS) entry which is preliminary data.</text>
</comment>
<evidence type="ECO:0000256" key="10">
    <source>
        <dbReference type="RuleBase" id="RU362060"/>
    </source>
</evidence>
<evidence type="ECO:0000259" key="11">
    <source>
        <dbReference type="PROSITE" id="PS50873"/>
    </source>
</evidence>
<keyword evidence="9" id="KW-1015">Disulfide bond</keyword>
<dbReference type="Proteomes" id="UP001341840">
    <property type="component" value="Unassembled WGS sequence"/>
</dbReference>
<keyword evidence="10" id="KW-0964">Secreted</keyword>